<dbReference type="SUPFAM" id="SSF52540">
    <property type="entry name" value="P-loop containing nucleoside triphosphate hydrolases"/>
    <property type="match status" value="1"/>
</dbReference>
<dbReference type="EMBL" id="SRXW01000005">
    <property type="protein sequence ID" value="TGY87634.1"/>
    <property type="molecule type" value="Genomic_DNA"/>
</dbReference>
<keyword evidence="2" id="KW-1185">Reference proteome</keyword>
<reference evidence="1 2" key="1">
    <citation type="journal article" date="2017" name="Int. J. Syst. Evol. Microbiol.">
        <title>Marinicauda algicola sp. nov., isolated from a marine red alga Rhodosorus marinus.</title>
        <authorList>
            <person name="Jeong S.E."/>
            <person name="Jeon S.H."/>
            <person name="Chun B.H."/>
            <person name="Kim D.W."/>
            <person name="Jeon C.O."/>
        </authorList>
    </citation>
    <scope>NUCLEOTIDE SEQUENCE [LARGE SCALE GENOMIC DNA]</scope>
    <source>
        <strain evidence="1 2">JCM 31718</strain>
    </source>
</reference>
<evidence type="ECO:0000313" key="2">
    <source>
        <dbReference type="Proteomes" id="UP000308054"/>
    </source>
</evidence>
<name>A0A4S2GX69_9PROT</name>
<keyword evidence="1" id="KW-0547">Nucleotide-binding</keyword>
<comment type="caution">
    <text evidence="1">The sequence shown here is derived from an EMBL/GenBank/DDBJ whole genome shotgun (WGS) entry which is preliminary data.</text>
</comment>
<dbReference type="GO" id="GO:0005524">
    <property type="term" value="F:ATP binding"/>
    <property type="evidence" value="ECO:0007669"/>
    <property type="project" value="UniProtKB-KW"/>
</dbReference>
<sequence>MKLPSRYEDLDLAFRGRLRPNRSLIVKVQSAFRSMEMLGGIRFLPVFGKSGSGKTCAALELGTHLPEVYVHPLDRNAVSDSKYFESEIEKIRFEAQGRPVVAVIDQYEEVAASQKELPSAFVERLALLDRGDLRDSKILFLWLTTSKSFQSSLVEATSRNERILISKEFEILSLDRDEWPEIIEETFQFHNDKPISDFGLIRSDIEDVARRNQTIGSTIEGVGARLADQIEALQDLSEYTVVMLWPVTDATRITRIHQFTDPRQGYKLDWSAWYRHLNAEDRAKLPLKEYNRARLYFDMRLVPIAAADLHALCNNLDDAAYTPPRTYLDRFARTHFYSIVTGAWDPTGYSPLRERESERARKARDWYLSVTDKPTQIGARIAASFSALGINAQSEETIKSKHSTVRADVFIERSGAEKPNKVIVELKAFAPDNTRPSSICGAVRTTLRRHAQFAGFVGAQ</sequence>
<organism evidence="1 2">
    <name type="scientific">Marinicauda algicola</name>
    <dbReference type="NCBI Taxonomy" id="2029849"/>
    <lineage>
        <taxon>Bacteria</taxon>
        <taxon>Pseudomonadati</taxon>
        <taxon>Pseudomonadota</taxon>
        <taxon>Alphaproteobacteria</taxon>
        <taxon>Maricaulales</taxon>
        <taxon>Maricaulaceae</taxon>
        <taxon>Marinicauda</taxon>
    </lineage>
</organism>
<dbReference type="InterPro" id="IPR027417">
    <property type="entry name" value="P-loop_NTPase"/>
</dbReference>
<dbReference type="OrthoDB" id="7107761at2"/>
<dbReference type="Proteomes" id="UP000308054">
    <property type="component" value="Unassembled WGS sequence"/>
</dbReference>
<accession>A0A4S2GX69</accession>
<evidence type="ECO:0000313" key="1">
    <source>
        <dbReference type="EMBL" id="TGY87634.1"/>
    </source>
</evidence>
<proteinExistence type="predicted"/>
<protein>
    <submittedName>
        <fullName evidence="1">ATP-binding protein</fullName>
    </submittedName>
</protein>
<keyword evidence="1" id="KW-0067">ATP-binding</keyword>
<gene>
    <name evidence="1" type="ORF">E5163_14465</name>
</gene>
<dbReference type="AlphaFoldDB" id="A0A4S2GX69"/>